<dbReference type="EMBL" id="SJPJ01000001">
    <property type="protein sequence ID" value="TWT80387.1"/>
    <property type="molecule type" value="Genomic_DNA"/>
</dbReference>
<protein>
    <submittedName>
        <fullName evidence="2">Uncharacterized protein</fullName>
    </submittedName>
</protein>
<gene>
    <name evidence="2" type="ORF">CA13_18020</name>
</gene>
<dbReference type="AlphaFoldDB" id="A0A5C5Z0L1"/>
<sequence length="93" mass="10509">MIFTSKRFVNDCSDRSPSRTATQVFPTRRLLAKENVGRLLGRVRTMPRQYSEGQTTLPEIPAFDELVATRPASRDASPADLYDCYNQLPEGDD</sequence>
<accession>A0A5C5Z0L1</accession>
<name>A0A5C5Z0L1_9BACT</name>
<keyword evidence="3" id="KW-1185">Reference proteome</keyword>
<feature type="region of interest" description="Disordered" evidence="1">
    <location>
        <begin position="71"/>
        <end position="93"/>
    </location>
</feature>
<evidence type="ECO:0000313" key="3">
    <source>
        <dbReference type="Proteomes" id="UP000315010"/>
    </source>
</evidence>
<comment type="caution">
    <text evidence="2">The sequence shown here is derived from an EMBL/GenBank/DDBJ whole genome shotgun (WGS) entry which is preliminary data.</text>
</comment>
<proteinExistence type="predicted"/>
<dbReference type="Proteomes" id="UP000315010">
    <property type="component" value="Unassembled WGS sequence"/>
</dbReference>
<evidence type="ECO:0000313" key="2">
    <source>
        <dbReference type="EMBL" id="TWT80387.1"/>
    </source>
</evidence>
<organism evidence="2 3">
    <name type="scientific">Novipirellula herctigrandis</name>
    <dbReference type="NCBI Taxonomy" id="2527986"/>
    <lineage>
        <taxon>Bacteria</taxon>
        <taxon>Pseudomonadati</taxon>
        <taxon>Planctomycetota</taxon>
        <taxon>Planctomycetia</taxon>
        <taxon>Pirellulales</taxon>
        <taxon>Pirellulaceae</taxon>
        <taxon>Novipirellula</taxon>
    </lineage>
</organism>
<evidence type="ECO:0000256" key="1">
    <source>
        <dbReference type="SAM" id="MobiDB-lite"/>
    </source>
</evidence>
<reference evidence="2 3" key="1">
    <citation type="submission" date="2019-02" db="EMBL/GenBank/DDBJ databases">
        <title>Deep-cultivation of Planctomycetes and their phenomic and genomic characterization uncovers novel biology.</title>
        <authorList>
            <person name="Wiegand S."/>
            <person name="Jogler M."/>
            <person name="Boedeker C."/>
            <person name="Pinto D."/>
            <person name="Vollmers J."/>
            <person name="Rivas-Marin E."/>
            <person name="Kohn T."/>
            <person name="Peeters S.H."/>
            <person name="Heuer A."/>
            <person name="Rast P."/>
            <person name="Oberbeckmann S."/>
            <person name="Bunk B."/>
            <person name="Jeske O."/>
            <person name="Meyerdierks A."/>
            <person name="Storesund J.E."/>
            <person name="Kallscheuer N."/>
            <person name="Luecker S."/>
            <person name="Lage O.M."/>
            <person name="Pohl T."/>
            <person name="Merkel B.J."/>
            <person name="Hornburger P."/>
            <person name="Mueller R.-W."/>
            <person name="Bruemmer F."/>
            <person name="Labrenz M."/>
            <person name="Spormann A.M."/>
            <person name="Op Den Camp H."/>
            <person name="Overmann J."/>
            <person name="Amann R."/>
            <person name="Jetten M.S.M."/>
            <person name="Mascher T."/>
            <person name="Medema M.H."/>
            <person name="Devos D.P."/>
            <person name="Kaster A.-K."/>
            <person name="Ovreas L."/>
            <person name="Rohde M."/>
            <person name="Galperin M.Y."/>
            <person name="Jogler C."/>
        </authorList>
    </citation>
    <scope>NUCLEOTIDE SEQUENCE [LARGE SCALE GENOMIC DNA]</scope>
    <source>
        <strain evidence="2 3">CA13</strain>
    </source>
</reference>